<protein>
    <submittedName>
        <fullName evidence="1">Uncharacterized protein</fullName>
    </submittedName>
</protein>
<sequence>MQLHDFLSLFILKTNVKHCIAGRLKPPSEKVLQNTET</sequence>
<name>A0A0C1GIV1_9NEIS</name>
<gene>
    <name evidence="1" type="ORF">MCC93_20760</name>
</gene>
<proteinExistence type="predicted"/>
<evidence type="ECO:0000313" key="2">
    <source>
        <dbReference type="Proteomes" id="UP000031390"/>
    </source>
</evidence>
<dbReference type="Proteomes" id="UP000031390">
    <property type="component" value="Unassembled WGS sequence"/>
</dbReference>
<dbReference type="AlphaFoldDB" id="A0A0C1GIV1"/>
<dbReference type="EMBL" id="JUFZ01000101">
    <property type="protein sequence ID" value="KIC06480.1"/>
    <property type="molecule type" value="Genomic_DNA"/>
</dbReference>
<reference evidence="1 2" key="1">
    <citation type="submission" date="2014-12" db="EMBL/GenBank/DDBJ databases">
        <title>Genome sequence of Morococcus cerebrosus.</title>
        <authorList>
            <person name="Shin S.-K."/>
            <person name="Yi H."/>
        </authorList>
    </citation>
    <scope>NUCLEOTIDE SEQUENCE [LARGE SCALE GENOMIC DNA]</scope>
    <source>
        <strain evidence="1 2">CIP 81.93</strain>
    </source>
</reference>
<evidence type="ECO:0000313" key="1">
    <source>
        <dbReference type="EMBL" id="KIC06480.1"/>
    </source>
</evidence>
<dbReference type="PATRIC" id="fig|1056807.3.peg.1992"/>
<organism evidence="1 2">
    <name type="scientific">Morococcus cerebrosus</name>
    <dbReference type="NCBI Taxonomy" id="1056807"/>
    <lineage>
        <taxon>Bacteria</taxon>
        <taxon>Pseudomonadati</taxon>
        <taxon>Pseudomonadota</taxon>
        <taxon>Betaproteobacteria</taxon>
        <taxon>Neisseriales</taxon>
        <taxon>Neisseriaceae</taxon>
        <taxon>Morococcus</taxon>
    </lineage>
</organism>
<accession>A0A0C1GIV1</accession>
<comment type="caution">
    <text evidence="1">The sequence shown here is derived from an EMBL/GenBank/DDBJ whole genome shotgun (WGS) entry which is preliminary data.</text>
</comment>